<accession>A0A917XJG5</accession>
<feature type="transmembrane region" description="Helical" evidence="2">
    <location>
        <begin position="228"/>
        <end position="247"/>
    </location>
</feature>
<gene>
    <name evidence="4" type="ORF">GCM10011578_069820</name>
</gene>
<evidence type="ECO:0000256" key="2">
    <source>
        <dbReference type="SAM" id="Phobius"/>
    </source>
</evidence>
<name>A0A917XJG5_9ACTN</name>
<keyword evidence="2" id="KW-0812">Transmembrane</keyword>
<dbReference type="InterPro" id="IPR036628">
    <property type="entry name" value="Clp_N_dom_sf"/>
</dbReference>
<protein>
    <recommendedName>
        <fullName evidence="3">Clp R domain-containing protein</fullName>
    </recommendedName>
</protein>
<dbReference type="AlphaFoldDB" id="A0A917XJG5"/>
<feature type="compositionally biased region" description="Basic and acidic residues" evidence="1">
    <location>
        <begin position="67"/>
        <end position="77"/>
    </location>
</feature>
<keyword evidence="5" id="KW-1185">Reference proteome</keyword>
<proteinExistence type="predicted"/>
<dbReference type="Gene3D" id="1.10.1780.10">
    <property type="entry name" value="Clp, N-terminal domain"/>
    <property type="match status" value="1"/>
</dbReference>
<dbReference type="Pfam" id="PF02861">
    <property type="entry name" value="Clp_N"/>
    <property type="match status" value="1"/>
</dbReference>
<organism evidence="4 5">
    <name type="scientific">Streptomyces fuscichromogenes</name>
    <dbReference type="NCBI Taxonomy" id="1324013"/>
    <lineage>
        <taxon>Bacteria</taxon>
        <taxon>Bacillati</taxon>
        <taxon>Actinomycetota</taxon>
        <taxon>Actinomycetes</taxon>
        <taxon>Kitasatosporales</taxon>
        <taxon>Streptomycetaceae</taxon>
        <taxon>Streptomyces</taxon>
    </lineage>
</organism>
<reference evidence="4" key="2">
    <citation type="submission" date="2020-09" db="EMBL/GenBank/DDBJ databases">
        <authorList>
            <person name="Sun Q."/>
            <person name="Zhou Y."/>
        </authorList>
    </citation>
    <scope>NUCLEOTIDE SEQUENCE</scope>
    <source>
        <strain evidence="4">CGMCC 4.7110</strain>
    </source>
</reference>
<dbReference type="EMBL" id="BMML01000019">
    <property type="protein sequence ID" value="GGN31703.1"/>
    <property type="molecule type" value="Genomic_DNA"/>
</dbReference>
<sequence length="350" mass="37779">MDTVLGELWGGRRVSAAVVEALALAQALAARQGRAQVTTGHLLDALLRVAEAPASHAGVMLRAQGHAPDELGRDRPRGTAAPGGVRSRAQEPPPPDPAVHEVLRDLDSWTVVTGDRRATTLHLLAALSRSTAAEGVFLREAGLGSDTVLAVGARCRGDVRGEDAAFAAGRRPEGDATVLAIPPAPRPDDLVTRTTGRRSASVARLLSGQLPESGRMNTRLGVVRVRSWVLGHAAHYLITLAAVLLLVDEFIGTGDWTLLVCVPLVPLQLSLTPWTVWVAARAVALWLTPAPLPWLVLGASLLEVLVVRDELWMKRVDLGRPGLPLRYFRLEYWRELRSMIEARMFGDDEN</sequence>
<evidence type="ECO:0000256" key="1">
    <source>
        <dbReference type="SAM" id="MobiDB-lite"/>
    </source>
</evidence>
<dbReference type="SUPFAM" id="SSF81923">
    <property type="entry name" value="Double Clp-N motif"/>
    <property type="match status" value="1"/>
</dbReference>
<comment type="caution">
    <text evidence="4">The sequence shown here is derived from an EMBL/GenBank/DDBJ whole genome shotgun (WGS) entry which is preliminary data.</text>
</comment>
<feature type="region of interest" description="Disordered" evidence="1">
    <location>
        <begin position="65"/>
        <end position="98"/>
    </location>
</feature>
<evidence type="ECO:0000259" key="3">
    <source>
        <dbReference type="Pfam" id="PF02861"/>
    </source>
</evidence>
<dbReference type="Proteomes" id="UP000653411">
    <property type="component" value="Unassembled WGS sequence"/>
</dbReference>
<feature type="transmembrane region" description="Helical" evidence="2">
    <location>
        <begin position="256"/>
        <end position="277"/>
    </location>
</feature>
<dbReference type="InterPro" id="IPR004176">
    <property type="entry name" value="Clp_R_N"/>
</dbReference>
<feature type="transmembrane region" description="Helical" evidence="2">
    <location>
        <begin position="283"/>
        <end position="306"/>
    </location>
</feature>
<reference evidence="4" key="1">
    <citation type="journal article" date="2014" name="Int. J. Syst. Evol. Microbiol.">
        <title>Complete genome sequence of Corynebacterium casei LMG S-19264T (=DSM 44701T), isolated from a smear-ripened cheese.</title>
        <authorList>
            <consortium name="US DOE Joint Genome Institute (JGI-PGF)"/>
            <person name="Walter F."/>
            <person name="Albersmeier A."/>
            <person name="Kalinowski J."/>
            <person name="Ruckert C."/>
        </authorList>
    </citation>
    <scope>NUCLEOTIDE SEQUENCE</scope>
    <source>
        <strain evidence="4">CGMCC 4.7110</strain>
    </source>
</reference>
<keyword evidence="2" id="KW-0472">Membrane</keyword>
<evidence type="ECO:0000313" key="5">
    <source>
        <dbReference type="Proteomes" id="UP000653411"/>
    </source>
</evidence>
<feature type="domain" description="Clp R" evidence="3">
    <location>
        <begin position="15"/>
        <end position="133"/>
    </location>
</feature>
<evidence type="ECO:0000313" key="4">
    <source>
        <dbReference type="EMBL" id="GGN31703.1"/>
    </source>
</evidence>
<keyword evidence="2" id="KW-1133">Transmembrane helix</keyword>